<evidence type="ECO:0000256" key="2">
    <source>
        <dbReference type="SAM" id="Phobius"/>
    </source>
</evidence>
<dbReference type="AlphaFoldDB" id="A0A2H3CPR7"/>
<keyword evidence="2" id="KW-0812">Transmembrane</keyword>
<evidence type="ECO:0000313" key="4">
    <source>
        <dbReference type="Proteomes" id="UP000217790"/>
    </source>
</evidence>
<organism evidence="3 4">
    <name type="scientific">Armillaria gallica</name>
    <name type="common">Bulbous honey fungus</name>
    <name type="synonym">Armillaria bulbosa</name>
    <dbReference type="NCBI Taxonomy" id="47427"/>
    <lineage>
        <taxon>Eukaryota</taxon>
        <taxon>Fungi</taxon>
        <taxon>Dikarya</taxon>
        <taxon>Basidiomycota</taxon>
        <taxon>Agaricomycotina</taxon>
        <taxon>Agaricomycetes</taxon>
        <taxon>Agaricomycetidae</taxon>
        <taxon>Agaricales</taxon>
        <taxon>Marasmiineae</taxon>
        <taxon>Physalacriaceae</taxon>
        <taxon>Armillaria</taxon>
    </lineage>
</organism>
<keyword evidence="2" id="KW-0472">Membrane</keyword>
<keyword evidence="4" id="KW-1185">Reference proteome</keyword>
<protein>
    <submittedName>
        <fullName evidence="3">Uncharacterized protein</fullName>
    </submittedName>
</protein>
<keyword evidence="2" id="KW-1133">Transmembrane helix</keyword>
<dbReference type="Proteomes" id="UP000217790">
    <property type="component" value="Unassembled WGS sequence"/>
</dbReference>
<dbReference type="EMBL" id="KZ293702">
    <property type="protein sequence ID" value="PBK83870.1"/>
    <property type="molecule type" value="Genomic_DNA"/>
</dbReference>
<name>A0A2H3CPR7_ARMGA</name>
<dbReference type="InParanoid" id="A0A2H3CPR7"/>
<feature type="region of interest" description="Disordered" evidence="1">
    <location>
        <begin position="79"/>
        <end position="98"/>
    </location>
</feature>
<sequence length="129" mass="14316">MAISPASSHGVAPSATLTTTTVLSSLVVAALQPTRRRNQNTSEILRLTSLVRRVLDSPSHVPSAYPHLVTFPVPHPPFVQPSPDYDHDARRATKHRQRRPVKLNVDEIKGLMLRLDTPVERVQALVHAR</sequence>
<accession>A0A2H3CPR7</accession>
<feature type="transmembrane region" description="Helical" evidence="2">
    <location>
        <begin position="12"/>
        <end position="31"/>
    </location>
</feature>
<gene>
    <name evidence="3" type="ORF">ARMGADRAFT_1067593</name>
</gene>
<reference evidence="4" key="1">
    <citation type="journal article" date="2017" name="Nat. Ecol. Evol.">
        <title>Genome expansion and lineage-specific genetic innovations in the forest pathogenic fungi Armillaria.</title>
        <authorList>
            <person name="Sipos G."/>
            <person name="Prasanna A.N."/>
            <person name="Walter M.C."/>
            <person name="O'Connor E."/>
            <person name="Balint B."/>
            <person name="Krizsan K."/>
            <person name="Kiss B."/>
            <person name="Hess J."/>
            <person name="Varga T."/>
            <person name="Slot J."/>
            <person name="Riley R."/>
            <person name="Boka B."/>
            <person name="Rigling D."/>
            <person name="Barry K."/>
            <person name="Lee J."/>
            <person name="Mihaltcheva S."/>
            <person name="LaButti K."/>
            <person name="Lipzen A."/>
            <person name="Waldron R."/>
            <person name="Moloney N.M."/>
            <person name="Sperisen C."/>
            <person name="Kredics L."/>
            <person name="Vagvoelgyi C."/>
            <person name="Patrignani A."/>
            <person name="Fitzpatrick D."/>
            <person name="Nagy I."/>
            <person name="Doyle S."/>
            <person name="Anderson J.B."/>
            <person name="Grigoriev I.V."/>
            <person name="Gueldener U."/>
            <person name="Muensterkoetter M."/>
            <person name="Nagy L.G."/>
        </authorList>
    </citation>
    <scope>NUCLEOTIDE SEQUENCE [LARGE SCALE GENOMIC DNA]</scope>
    <source>
        <strain evidence="4">Ar21-2</strain>
    </source>
</reference>
<evidence type="ECO:0000256" key="1">
    <source>
        <dbReference type="SAM" id="MobiDB-lite"/>
    </source>
</evidence>
<proteinExistence type="predicted"/>
<evidence type="ECO:0000313" key="3">
    <source>
        <dbReference type="EMBL" id="PBK83870.1"/>
    </source>
</evidence>